<evidence type="ECO:0000313" key="2">
    <source>
        <dbReference type="Proteomes" id="UP000199065"/>
    </source>
</evidence>
<evidence type="ECO:0000313" key="1">
    <source>
        <dbReference type="EMBL" id="SFG63694.1"/>
    </source>
</evidence>
<dbReference type="Proteomes" id="UP000199065">
    <property type="component" value="Unassembled WGS sequence"/>
</dbReference>
<dbReference type="EMBL" id="FOPJ01000008">
    <property type="protein sequence ID" value="SFG63694.1"/>
    <property type="molecule type" value="Genomic_DNA"/>
</dbReference>
<reference evidence="1 2" key="1">
    <citation type="submission" date="2016-10" db="EMBL/GenBank/DDBJ databases">
        <authorList>
            <person name="de Groot N.N."/>
        </authorList>
    </citation>
    <scope>NUCLEOTIDE SEQUENCE [LARGE SCALE GENOMIC DNA]</scope>
    <source>
        <strain>J11</strain>
        <strain evidence="2">PG 39</strain>
    </source>
</reference>
<protein>
    <submittedName>
        <fullName evidence="1">Uncharacterized protein</fullName>
    </submittedName>
</protein>
<keyword evidence="2" id="KW-1185">Reference proteome</keyword>
<accession>A0A1I2TFJ3</accession>
<dbReference type="STRING" id="185761.SAMN05660282_01481"/>
<dbReference type="AlphaFoldDB" id="A0A1I2TFJ3"/>
<organism evidence="1 2">
    <name type="scientific">Corynebacterium spheniscorum</name>
    <dbReference type="NCBI Taxonomy" id="185761"/>
    <lineage>
        <taxon>Bacteria</taxon>
        <taxon>Bacillati</taxon>
        <taxon>Actinomycetota</taxon>
        <taxon>Actinomycetes</taxon>
        <taxon>Mycobacteriales</taxon>
        <taxon>Corynebacteriaceae</taxon>
        <taxon>Corynebacterium</taxon>
    </lineage>
</organism>
<proteinExistence type="predicted"/>
<name>A0A1I2TFJ3_9CORY</name>
<sequence>MRIYGRSRIGKPAYISLQQSRNNPDRMFISSPNMIELSPEETDELINGLKLVAGRIWSNATF</sequence>
<gene>
    <name evidence="1" type="ORF">SAMN05660282_01481</name>
</gene>